<dbReference type="EMBL" id="JAUSTZ010000003">
    <property type="protein sequence ID" value="MDQ0225695.1"/>
    <property type="molecule type" value="Genomic_DNA"/>
</dbReference>
<accession>A0ABT9Z342</accession>
<organism evidence="1 2">
    <name type="scientific">Metabacillus niabensis</name>
    <dbReference type="NCBI Taxonomy" id="324854"/>
    <lineage>
        <taxon>Bacteria</taxon>
        <taxon>Bacillati</taxon>
        <taxon>Bacillota</taxon>
        <taxon>Bacilli</taxon>
        <taxon>Bacillales</taxon>
        <taxon>Bacillaceae</taxon>
        <taxon>Metabacillus</taxon>
    </lineage>
</organism>
<sequence length="180" mass="21538">MLVKMNRQDYELLTRVDLSKGCFEPLINVYKARMKEETSIPISEMKEQFYKQLTEGQQALFMFYVYYHHVSKSIPEFYWWSAYFMAQPKSWSALKASIKYFDDDSFVSLLDKIELVLKRHDHPATLEDFAITREHLNFNKELQESINSLYDEFIKIAPMTICNINKYIENNLQQFVEINN</sequence>
<comment type="caution">
    <text evidence="1">The sequence shown here is derived from an EMBL/GenBank/DDBJ whole genome shotgun (WGS) entry which is preliminary data.</text>
</comment>
<name>A0ABT9Z342_9BACI</name>
<keyword evidence="2" id="KW-1185">Reference proteome</keyword>
<evidence type="ECO:0000313" key="2">
    <source>
        <dbReference type="Proteomes" id="UP001232245"/>
    </source>
</evidence>
<reference evidence="1 2" key="1">
    <citation type="submission" date="2023-07" db="EMBL/GenBank/DDBJ databases">
        <title>Genomic Encyclopedia of Type Strains, Phase IV (KMG-IV): sequencing the most valuable type-strain genomes for metagenomic binning, comparative biology and taxonomic classification.</title>
        <authorList>
            <person name="Goeker M."/>
        </authorList>
    </citation>
    <scope>NUCLEOTIDE SEQUENCE [LARGE SCALE GENOMIC DNA]</scope>
    <source>
        <strain evidence="1 2">DSM 17723</strain>
    </source>
</reference>
<evidence type="ECO:0000313" key="1">
    <source>
        <dbReference type="EMBL" id="MDQ0225695.1"/>
    </source>
</evidence>
<protein>
    <submittedName>
        <fullName evidence="1">Uncharacterized protein</fullName>
    </submittedName>
</protein>
<dbReference type="RefSeq" id="WP_174879329.1">
    <property type="nucleotide sequence ID" value="NZ_CADEPK010000012.1"/>
</dbReference>
<proteinExistence type="predicted"/>
<dbReference type="Proteomes" id="UP001232245">
    <property type="component" value="Unassembled WGS sequence"/>
</dbReference>
<gene>
    <name evidence="1" type="ORF">J2S02_002039</name>
</gene>